<feature type="compositionally biased region" description="Pro residues" evidence="5">
    <location>
        <begin position="349"/>
        <end position="360"/>
    </location>
</feature>
<feature type="region of interest" description="Disordered" evidence="5">
    <location>
        <begin position="407"/>
        <end position="522"/>
    </location>
</feature>
<sequence length="522" mass="52184">MTTPLLSTDPASIGPYTVLARIDSGGQGTVYLARAADGTEAAVKVLGGTWEGDSRQRERFARELDAARRVSPFCTAAVLDADMDAEPPYIASEYVPGPTLRSAVEEGGPRTGPDLDRLAIATVTALAAVHGAGVVHRDLKPGNVILGPDGPRVIDFGIARVVDATRQTTTVAGTPAYMSPEQIRGRPCGPAADVFSWASVMVYAATGHRAFPGGTTLATVDRVLGSPPDLDGVPARLRPVLERCLDKDPERRPPALEVLGALIGGGPLPGAVAATLLLERTATAVVSDTARIRAVPPEPAPPRHPLPDSGPATGTLAAVDPDGAGAPARRSTGTGAPGGGPGRTRGVPRTPPRPEGPPAPGTGGGAPPAPVRRSGRSRGRPGAGWATAGALAVLAVLGGLLLWAYAQSTPPPVEPAGTAPSSEAVVEDPSAPEAPPAGPDTGGETGGWTPPAQETGPAGGGTEPDCHADPHHPDCAAVDPGGCEADPGACPEPEPGEGEDGVGDGTGTEGAEEGVGADAEAP</sequence>
<dbReference type="OrthoDB" id="3915799at2"/>
<evidence type="ECO:0000256" key="1">
    <source>
        <dbReference type="ARBA" id="ARBA00022679"/>
    </source>
</evidence>
<evidence type="ECO:0000256" key="2">
    <source>
        <dbReference type="ARBA" id="ARBA00022741"/>
    </source>
</evidence>
<evidence type="ECO:0000256" key="5">
    <source>
        <dbReference type="SAM" id="MobiDB-lite"/>
    </source>
</evidence>
<dbReference type="Gene3D" id="1.10.510.10">
    <property type="entry name" value="Transferase(Phosphotransferase) domain 1"/>
    <property type="match status" value="1"/>
</dbReference>
<evidence type="ECO:0000256" key="4">
    <source>
        <dbReference type="ARBA" id="ARBA00022840"/>
    </source>
</evidence>
<keyword evidence="4" id="KW-0067">ATP-binding</keyword>
<feature type="compositionally biased region" description="Basic and acidic residues" evidence="5">
    <location>
        <begin position="464"/>
        <end position="474"/>
    </location>
</feature>
<dbReference type="InterPro" id="IPR000719">
    <property type="entry name" value="Prot_kinase_dom"/>
</dbReference>
<gene>
    <name evidence="8" type="ORF">SAMN05421803_101327</name>
</gene>
<reference evidence="8 9" key="1">
    <citation type="submission" date="2016-11" db="EMBL/GenBank/DDBJ databases">
        <authorList>
            <person name="Jaros S."/>
            <person name="Januszkiewicz K."/>
            <person name="Wedrychowicz H."/>
        </authorList>
    </citation>
    <scope>NUCLEOTIDE SEQUENCE [LARGE SCALE GENOMIC DNA]</scope>
    <source>
        <strain evidence="8 9">CGMCC 4.5723</strain>
    </source>
</reference>
<keyword evidence="2" id="KW-0547">Nucleotide-binding</keyword>
<keyword evidence="9" id="KW-1185">Reference proteome</keyword>
<evidence type="ECO:0000313" key="8">
    <source>
        <dbReference type="EMBL" id="SHI47324.1"/>
    </source>
</evidence>
<keyword evidence="3 8" id="KW-0418">Kinase</keyword>
<dbReference type="GO" id="GO:0005524">
    <property type="term" value="F:ATP binding"/>
    <property type="evidence" value="ECO:0007669"/>
    <property type="project" value="UniProtKB-KW"/>
</dbReference>
<evidence type="ECO:0000313" key="9">
    <source>
        <dbReference type="Proteomes" id="UP000184452"/>
    </source>
</evidence>
<accession>A0A1M6BEZ0</accession>
<evidence type="ECO:0000256" key="6">
    <source>
        <dbReference type="SAM" id="Phobius"/>
    </source>
</evidence>
<dbReference type="EMBL" id="FQZK01000001">
    <property type="protein sequence ID" value="SHI47324.1"/>
    <property type="molecule type" value="Genomic_DNA"/>
</dbReference>
<dbReference type="SMART" id="SM00220">
    <property type="entry name" value="S_TKc"/>
    <property type="match status" value="1"/>
</dbReference>
<name>A0A1M6BEZ0_9ACTN</name>
<dbReference type="PANTHER" id="PTHR43289:SF34">
    <property type="entry name" value="SERINE_THREONINE-PROTEIN KINASE YBDM-RELATED"/>
    <property type="match status" value="1"/>
</dbReference>
<dbReference type="RefSeq" id="WP_073374154.1">
    <property type="nucleotide sequence ID" value="NZ_FQZK01000001.1"/>
</dbReference>
<feature type="region of interest" description="Disordered" evidence="5">
    <location>
        <begin position="289"/>
        <end position="384"/>
    </location>
</feature>
<feature type="compositionally biased region" description="Low complexity" evidence="5">
    <location>
        <begin position="317"/>
        <end position="334"/>
    </location>
</feature>
<evidence type="ECO:0000259" key="7">
    <source>
        <dbReference type="PROSITE" id="PS50011"/>
    </source>
</evidence>
<proteinExistence type="predicted"/>
<dbReference type="Pfam" id="PF00069">
    <property type="entry name" value="Pkinase"/>
    <property type="match status" value="1"/>
</dbReference>
<feature type="transmembrane region" description="Helical" evidence="6">
    <location>
        <begin position="382"/>
        <end position="406"/>
    </location>
</feature>
<feature type="domain" description="Protein kinase" evidence="7">
    <location>
        <begin position="16"/>
        <end position="263"/>
    </location>
</feature>
<dbReference type="GO" id="GO:0004674">
    <property type="term" value="F:protein serine/threonine kinase activity"/>
    <property type="evidence" value="ECO:0007669"/>
    <property type="project" value="UniProtKB-KW"/>
</dbReference>
<dbReference type="Gene3D" id="3.30.200.20">
    <property type="entry name" value="Phosphorylase Kinase, domain 1"/>
    <property type="match status" value="1"/>
</dbReference>
<dbReference type="AlphaFoldDB" id="A0A1M6BEZ0"/>
<dbReference type="STRING" id="758803.SAMN05421803_101327"/>
<dbReference type="PROSITE" id="PS00108">
    <property type="entry name" value="PROTEIN_KINASE_ST"/>
    <property type="match status" value="1"/>
</dbReference>
<dbReference type="PROSITE" id="PS50011">
    <property type="entry name" value="PROTEIN_KINASE_DOM"/>
    <property type="match status" value="1"/>
</dbReference>
<dbReference type="InterPro" id="IPR008271">
    <property type="entry name" value="Ser/Thr_kinase_AS"/>
</dbReference>
<dbReference type="InterPro" id="IPR011009">
    <property type="entry name" value="Kinase-like_dom_sf"/>
</dbReference>
<organism evidence="8 9">
    <name type="scientific">Nocardiopsis flavescens</name>
    <dbReference type="NCBI Taxonomy" id="758803"/>
    <lineage>
        <taxon>Bacteria</taxon>
        <taxon>Bacillati</taxon>
        <taxon>Actinomycetota</taxon>
        <taxon>Actinomycetes</taxon>
        <taxon>Streptosporangiales</taxon>
        <taxon>Nocardiopsidaceae</taxon>
        <taxon>Nocardiopsis</taxon>
    </lineage>
</organism>
<dbReference type="PANTHER" id="PTHR43289">
    <property type="entry name" value="MITOGEN-ACTIVATED PROTEIN KINASE KINASE KINASE 20-RELATED"/>
    <property type="match status" value="1"/>
</dbReference>
<keyword evidence="6" id="KW-0812">Transmembrane</keyword>
<protein>
    <submittedName>
        <fullName evidence="8">Serine/threonine protein kinase</fullName>
    </submittedName>
</protein>
<keyword evidence="6" id="KW-0472">Membrane</keyword>
<dbReference type="Proteomes" id="UP000184452">
    <property type="component" value="Unassembled WGS sequence"/>
</dbReference>
<keyword evidence="1" id="KW-0808">Transferase</keyword>
<dbReference type="SUPFAM" id="SSF56112">
    <property type="entry name" value="Protein kinase-like (PK-like)"/>
    <property type="match status" value="1"/>
</dbReference>
<evidence type="ECO:0000256" key="3">
    <source>
        <dbReference type="ARBA" id="ARBA00022777"/>
    </source>
</evidence>
<keyword evidence="6" id="KW-1133">Transmembrane helix</keyword>
<keyword evidence="8" id="KW-0723">Serine/threonine-protein kinase</keyword>
<dbReference type="CDD" id="cd14014">
    <property type="entry name" value="STKc_PknB_like"/>
    <property type="match status" value="1"/>
</dbReference>